<feature type="compositionally biased region" description="Basic and acidic residues" evidence="4">
    <location>
        <begin position="555"/>
        <end position="567"/>
    </location>
</feature>
<comment type="caution">
    <text evidence="5">The sequence shown here is derived from an EMBL/GenBank/DDBJ whole genome shotgun (WGS) entry which is preliminary data.</text>
</comment>
<evidence type="ECO:0000256" key="3">
    <source>
        <dbReference type="ARBA" id="ARBA00023242"/>
    </source>
</evidence>
<feature type="compositionally biased region" description="Low complexity" evidence="4">
    <location>
        <begin position="666"/>
        <end position="686"/>
    </location>
</feature>
<evidence type="ECO:0000256" key="2">
    <source>
        <dbReference type="ARBA" id="ARBA00006809"/>
    </source>
</evidence>
<dbReference type="InterPro" id="IPR007015">
    <property type="entry name" value="DNA_pol_V/MYBBP1A"/>
</dbReference>
<feature type="compositionally biased region" description="Acidic residues" evidence="4">
    <location>
        <begin position="997"/>
        <end position="1017"/>
    </location>
</feature>
<feature type="region of interest" description="Disordered" evidence="4">
    <location>
        <begin position="354"/>
        <end position="374"/>
    </location>
</feature>
<dbReference type="Proteomes" id="UP000747110">
    <property type="component" value="Unassembled WGS sequence"/>
</dbReference>
<feature type="compositionally biased region" description="Acidic residues" evidence="4">
    <location>
        <begin position="1039"/>
        <end position="1050"/>
    </location>
</feature>
<keyword evidence="6" id="KW-1185">Reference proteome</keyword>
<dbReference type="Pfam" id="PF04931">
    <property type="entry name" value="DNA_pol_phi"/>
    <property type="match status" value="1"/>
</dbReference>
<keyword evidence="3" id="KW-0539">Nucleus</keyword>
<sequence length="1589" mass="166886">MASEKDSGSGGKDANENPDAVTARTTNQAVLQYFWDMASYDENVRVTAARGLVKDLTEEQSKHLATLKKDTEAPPAEGTSKFKLLEYHLRRCSPTLVYTLRRLARGLGSSRQAARQGYATALTGLLAASRCISPAGLLVLLEVCIDGPLKGGDAKDTLLGRLFGCAALLRSGMPLESPVQATVFNSLLQCGQGKSFLRECAAAVALEAAQHMDAEAIAAVTARGQPLVTMLAVDPAEATPEALLLALVLWPKLPASVLQTCRLLPANTPPPPSELFFGAAAVGGGALSPAATAAAAVTAAGLFSREHLQLLMPALLASSGSHPRMHMLWQYLLPLLLPGFRPHRNLDLLDVPAEAATSEPPPSGDATVANGSVNKKSAKKAAKAARAAEGKGAVHGPLLEAFWSVVVEGGLMDSSHERRYLGFQLFSRVLPHLRPEHVSSVFSPAFTRTLVASVKRPDSYLHASARKLLDGLSSFLERSNVADSTVKMAVAAALQRLGGFPMKQLTSSKITQKLVQGLDAEGVHRYVTSLMGAFLAGAPSTQSVEGLPSWSGHANGRDGAHGEKADEAQDEQVIIEERRGLCVEQLVAALKFPDAAQSDCEAALRFLALHAFAEVNKPEGKASKSNKVAEVHQAVKQLTSQLSPAIRTRCASRLVTLIAHLSHAAQSRSRAAQQQQPQHLDANAAKNADDAGSRPVEEAAGQPAAKKRKTSTGGAETTAAAATSGPPLATSHQYLHDTLSFIRKALKAPGVSLAVKLGDDGDNALQLLAAIETASLERLSHPDEAPQVHGKHAGHGVNASAAVRSLAALAAHLQLQLLADPEGFEMDLPLSLRRVAAEGLGVEGLPEVEEQSDKRDEDGEEAAKGKSGGSWNDVLVDVVLAVMARPVGLVPIAPLRDTAESLWRQCCAVVSVDGLADIVRVVSAGGKGEGQSTAGLFESDEEEEEEEDDEEEEEEGSESEDEGKEDGEAARGKKGQTQVPVQTTSRKRKKVGKGSDVDSESDTEADEGEDNDDEEEDNSAHGGSGKKVSGKGSRGNDEDKSEDDDEGLDDEAMFRMDDKLAAYFRSLVGGRAGSTEAAERASALLNFRLRALALLEAFAKKVPNSPLLLTCLEPLLRALATASRPGGQPEMAKRLRGVIANKISKCKCRLDLACLGGLEGYTSTLKRLLYEASRNRDKPVAATAWQAYMAVLRAGASADAEEPEAATAAQSSFRAALSDLLIKKKTRLQIEELVAAFRTVPTACLPSLDLLLQHVSAGRNATVRVAAAELLAQLLKTQPDGLKAAVAAGGPGGIGGALGSAVAACVSGVGLKVKQHVRAAQAAIKVAKSLKRLMQGKRPAELMGADKINAIAKAVVTVQSLGTAAKVDTLHRRLTDAMALGPLLEKTKPDPALAARIQKARPDSVGAAAAGTAKGKEKGKTKKKGSGEDKELGKNSAERKQGDTTAGKDKKERQEGKAKRRKGKDKNEQDDVEISNEEGVSQGNEKADSDSDSEASSEPEEGPSSSGRVDSDGLDEDSEDSKQPGGGKRGRAAGDAASRKARKGQLGGQHGGKGVGKGGQTGRGGRSQPGNDRKHEQEHGGSAAKKARR</sequence>
<dbReference type="EMBL" id="BNCP01000080">
    <property type="protein sequence ID" value="GIL92609.1"/>
    <property type="molecule type" value="Genomic_DNA"/>
</dbReference>
<dbReference type="OrthoDB" id="342531at2759"/>
<feature type="compositionally biased region" description="Polar residues" evidence="4">
    <location>
        <begin position="975"/>
        <end position="984"/>
    </location>
</feature>
<name>A0A8J4CZ76_9CHLO</name>
<feature type="compositionally biased region" description="Basic and acidic residues" evidence="4">
    <location>
        <begin position="851"/>
        <end position="864"/>
    </location>
</feature>
<evidence type="ECO:0000256" key="4">
    <source>
        <dbReference type="SAM" id="MobiDB-lite"/>
    </source>
</evidence>
<dbReference type="SUPFAM" id="SSF48371">
    <property type="entry name" value="ARM repeat"/>
    <property type="match status" value="1"/>
</dbReference>
<dbReference type="GO" id="GO:0003677">
    <property type="term" value="F:DNA binding"/>
    <property type="evidence" value="ECO:0007669"/>
    <property type="project" value="InterPro"/>
</dbReference>
<feature type="region of interest" description="Disordered" evidence="4">
    <location>
        <begin position="545"/>
        <end position="568"/>
    </location>
</feature>
<dbReference type="PANTHER" id="PTHR13213">
    <property type="entry name" value="MYB-BINDING PROTEIN 1A FAMILY MEMBER"/>
    <property type="match status" value="1"/>
</dbReference>
<gene>
    <name evidence="5" type="ORF">Vretifemale_20109</name>
</gene>
<proteinExistence type="inferred from homology"/>
<dbReference type="GO" id="GO:0006355">
    <property type="term" value="P:regulation of DNA-templated transcription"/>
    <property type="evidence" value="ECO:0007669"/>
    <property type="project" value="InterPro"/>
</dbReference>
<feature type="region of interest" description="Disordered" evidence="4">
    <location>
        <begin position="1398"/>
        <end position="1589"/>
    </location>
</feature>
<dbReference type="GO" id="GO:0005730">
    <property type="term" value="C:nucleolus"/>
    <property type="evidence" value="ECO:0007669"/>
    <property type="project" value="InterPro"/>
</dbReference>
<evidence type="ECO:0000256" key="1">
    <source>
        <dbReference type="ARBA" id="ARBA00004123"/>
    </source>
</evidence>
<dbReference type="PANTHER" id="PTHR13213:SF2">
    <property type="entry name" value="MYB-BINDING PROTEIN 1A"/>
    <property type="match status" value="1"/>
</dbReference>
<feature type="region of interest" description="Disordered" evidence="4">
    <location>
        <begin position="843"/>
        <end position="868"/>
    </location>
</feature>
<feature type="compositionally biased region" description="Acidic residues" evidence="4">
    <location>
        <begin position="1490"/>
        <end position="1501"/>
    </location>
</feature>
<feature type="compositionally biased region" description="Low complexity" evidence="4">
    <location>
        <begin position="711"/>
        <end position="729"/>
    </location>
</feature>
<comment type="similarity">
    <text evidence="2">Belongs to the MYBBP1A family.</text>
</comment>
<feature type="region of interest" description="Disordered" evidence="4">
    <location>
        <begin position="926"/>
        <end position="1050"/>
    </location>
</feature>
<evidence type="ECO:0000313" key="5">
    <source>
        <dbReference type="EMBL" id="GIL92609.1"/>
    </source>
</evidence>
<feature type="compositionally biased region" description="Gly residues" evidence="4">
    <location>
        <begin position="1545"/>
        <end position="1567"/>
    </location>
</feature>
<evidence type="ECO:0000313" key="6">
    <source>
        <dbReference type="Proteomes" id="UP000747110"/>
    </source>
</evidence>
<dbReference type="InterPro" id="IPR016024">
    <property type="entry name" value="ARM-type_fold"/>
</dbReference>
<accession>A0A8J4CZ76</accession>
<feature type="region of interest" description="Disordered" evidence="4">
    <location>
        <begin position="666"/>
        <end position="729"/>
    </location>
</feature>
<organism evidence="5 6">
    <name type="scientific">Volvox reticuliferus</name>
    <dbReference type="NCBI Taxonomy" id="1737510"/>
    <lineage>
        <taxon>Eukaryota</taxon>
        <taxon>Viridiplantae</taxon>
        <taxon>Chlorophyta</taxon>
        <taxon>core chlorophytes</taxon>
        <taxon>Chlorophyceae</taxon>
        <taxon>CS clade</taxon>
        <taxon>Chlamydomonadales</taxon>
        <taxon>Volvocaceae</taxon>
        <taxon>Volvox</taxon>
    </lineage>
</organism>
<protein>
    <submittedName>
        <fullName evidence="5">Uncharacterized protein</fullName>
    </submittedName>
</protein>
<feature type="compositionally biased region" description="Basic and acidic residues" evidence="4">
    <location>
        <begin position="1425"/>
        <end position="1457"/>
    </location>
</feature>
<feature type="region of interest" description="Disordered" evidence="4">
    <location>
        <begin position="1"/>
        <end position="23"/>
    </location>
</feature>
<feature type="compositionally biased region" description="Basic and acidic residues" evidence="4">
    <location>
        <begin position="687"/>
        <end position="697"/>
    </location>
</feature>
<reference evidence="5" key="1">
    <citation type="journal article" date="2021" name="Proc. Natl. Acad. Sci. U.S.A.">
        <title>Three genomes in the algal genus Volvox reveal the fate of a haploid sex-determining region after a transition to homothallism.</title>
        <authorList>
            <person name="Yamamoto K."/>
            <person name="Hamaji T."/>
            <person name="Kawai-Toyooka H."/>
            <person name="Matsuzaki R."/>
            <person name="Takahashi F."/>
            <person name="Nishimura Y."/>
            <person name="Kawachi M."/>
            <person name="Noguchi H."/>
            <person name="Minakuchi Y."/>
            <person name="Umen J.G."/>
            <person name="Toyoda A."/>
            <person name="Nozaki H."/>
        </authorList>
    </citation>
    <scope>NUCLEOTIDE SEQUENCE</scope>
    <source>
        <strain evidence="5">NIES-3786</strain>
    </source>
</reference>
<comment type="subcellular location">
    <subcellularLocation>
        <location evidence="1">Nucleus</location>
    </subcellularLocation>
</comment>
<feature type="compositionally biased region" description="Acidic residues" evidence="4">
    <location>
        <begin position="938"/>
        <end position="965"/>
    </location>
</feature>